<evidence type="ECO:0000256" key="4">
    <source>
        <dbReference type="ARBA" id="ARBA00022679"/>
    </source>
</evidence>
<comment type="subunit">
    <text evidence="10">Monomer.</text>
</comment>
<feature type="binding site" evidence="10">
    <location>
        <begin position="13"/>
        <end position="18"/>
    </location>
    <ligand>
        <name>substrate</name>
    </ligand>
</feature>
<comment type="caution">
    <text evidence="10">Lacks conserved residue(s) required for the propagation of feature annotation.</text>
</comment>
<accession>A0A251X5J9</accession>
<dbReference type="OrthoDB" id="9776390at2"/>
<evidence type="ECO:0000256" key="12">
    <source>
        <dbReference type="RuleBase" id="RU003784"/>
    </source>
</evidence>
<evidence type="ECO:0000256" key="11">
    <source>
        <dbReference type="RuleBase" id="RU003783"/>
    </source>
</evidence>
<dbReference type="InterPro" id="IPR027417">
    <property type="entry name" value="P-loop_NTPase"/>
</dbReference>
<keyword evidence="4 10" id="KW-0808">Transferase</keyword>
<keyword evidence="15" id="KW-1185">Reference proteome</keyword>
<evidence type="ECO:0000256" key="6">
    <source>
        <dbReference type="ARBA" id="ARBA00022741"/>
    </source>
</evidence>
<feature type="site" description="Interaction with substrate tRNA" evidence="10">
    <location>
        <position position="102"/>
    </location>
</feature>
<dbReference type="FunFam" id="1.10.20.140:FF:000001">
    <property type="entry name" value="tRNA dimethylallyltransferase"/>
    <property type="match status" value="1"/>
</dbReference>
<evidence type="ECO:0000256" key="5">
    <source>
        <dbReference type="ARBA" id="ARBA00022694"/>
    </source>
</evidence>
<keyword evidence="5 10" id="KW-0819">tRNA processing</keyword>
<dbReference type="GO" id="GO:0006400">
    <property type="term" value="P:tRNA modification"/>
    <property type="evidence" value="ECO:0007669"/>
    <property type="project" value="TreeGrafter"/>
</dbReference>
<dbReference type="NCBIfam" id="TIGR00174">
    <property type="entry name" value="miaA"/>
    <property type="match status" value="1"/>
</dbReference>
<evidence type="ECO:0000256" key="10">
    <source>
        <dbReference type="HAMAP-Rule" id="MF_00185"/>
    </source>
</evidence>
<evidence type="ECO:0000256" key="3">
    <source>
        <dbReference type="ARBA" id="ARBA00005842"/>
    </source>
</evidence>
<dbReference type="Gene3D" id="3.40.50.300">
    <property type="entry name" value="P-loop containing nucleotide triphosphate hydrolases"/>
    <property type="match status" value="1"/>
</dbReference>
<dbReference type="Pfam" id="PF01715">
    <property type="entry name" value="IPPT"/>
    <property type="match status" value="1"/>
</dbReference>
<dbReference type="PANTHER" id="PTHR11088:SF60">
    <property type="entry name" value="TRNA DIMETHYLALLYLTRANSFERASE"/>
    <property type="match status" value="1"/>
</dbReference>
<evidence type="ECO:0000256" key="13">
    <source>
        <dbReference type="RuleBase" id="RU003785"/>
    </source>
</evidence>
<dbReference type="GO" id="GO:0052381">
    <property type="term" value="F:tRNA dimethylallyltransferase activity"/>
    <property type="evidence" value="ECO:0007669"/>
    <property type="project" value="UniProtKB-UniRule"/>
</dbReference>
<comment type="caution">
    <text evidence="14">The sequence shown here is derived from an EMBL/GenBank/DDBJ whole genome shotgun (WGS) entry which is preliminary data.</text>
</comment>
<reference evidence="14 15" key="1">
    <citation type="submission" date="2016-12" db="EMBL/GenBank/DDBJ databases">
        <title>Thioflexothrix psekupsii D3 genome sequencing and assembly.</title>
        <authorList>
            <person name="Fomenkov A."/>
            <person name="Vincze T."/>
            <person name="Grabovich M."/>
            <person name="Anton B.P."/>
            <person name="Dubinina G."/>
            <person name="Orlova M."/>
            <person name="Belousova E."/>
            <person name="Roberts R.J."/>
        </authorList>
    </citation>
    <scope>NUCLEOTIDE SEQUENCE [LARGE SCALE GENOMIC DNA]</scope>
    <source>
        <strain evidence="14">D3</strain>
    </source>
</reference>
<dbReference type="EMBL" id="MSLT01000023">
    <property type="protein sequence ID" value="OUD12422.1"/>
    <property type="molecule type" value="Genomic_DNA"/>
</dbReference>
<name>A0A251X5J9_9GAMM</name>
<organism evidence="14 15">
    <name type="scientific">Thioflexithrix psekupsensis</name>
    <dbReference type="NCBI Taxonomy" id="1570016"/>
    <lineage>
        <taxon>Bacteria</taxon>
        <taxon>Pseudomonadati</taxon>
        <taxon>Pseudomonadota</taxon>
        <taxon>Gammaproteobacteria</taxon>
        <taxon>Thiotrichales</taxon>
        <taxon>Thioflexithrix</taxon>
    </lineage>
</organism>
<sequence>MNDTFCIFLMGPTAAGKTDLAIALTEYLPCRIISVDSAMVYRGLDIGTAKPSAELLAQVPHALIDICDPSEAYSAARFRHDALQIIEECHQQERIPLLVGGTGLYFRALQQGLSELPSANPELRNQLHQQLQNQGSLVLHQKLAEIDPEAAQRIHPHDPQRIQRALEVYYLTGQPISDWYRQQTQSSPLKSVKKLVIAPQQRTLLHDKIAVRFRQMLQNGLIDEVQGLYQRGDLHAGLPALRAVGYRQVWQYLAGELSYAELPEKAIVATRQLAKRQLTWLRSETDSDWLDSTLPFTVLLENTLKFVETRPNTC</sequence>
<dbReference type="InterPro" id="IPR018022">
    <property type="entry name" value="IPT"/>
</dbReference>
<comment type="catalytic activity">
    <reaction evidence="9 10 11">
        <text>adenosine(37) in tRNA + dimethylallyl diphosphate = N(6)-dimethylallyladenosine(37) in tRNA + diphosphate</text>
        <dbReference type="Rhea" id="RHEA:26482"/>
        <dbReference type="Rhea" id="RHEA-COMP:10162"/>
        <dbReference type="Rhea" id="RHEA-COMP:10375"/>
        <dbReference type="ChEBI" id="CHEBI:33019"/>
        <dbReference type="ChEBI" id="CHEBI:57623"/>
        <dbReference type="ChEBI" id="CHEBI:74411"/>
        <dbReference type="ChEBI" id="CHEBI:74415"/>
        <dbReference type="EC" id="2.5.1.75"/>
    </reaction>
</comment>
<comment type="cofactor">
    <cofactor evidence="1 10">
        <name>Mg(2+)</name>
        <dbReference type="ChEBI" id="CHEBI:18420"/>
    </cofactor>
</comment>
<feature type="region of interest" description="Interaction with substrate tRNA" evidence="10">
    <location>
        <begin position="36"/>
        <end position="39"/>
    </location>
</feature>
<evidence type="ECO:0000313" key="14">
    <source>
        <dbReference type="EMBL" id="OUD12422.1"/>
    </source>
</evidence>
<evidence type="ECO:0000256" key="8">
    <source>
        <dbReference type="ARBA" id="ARBA00022842"/>
    </source>
</evidence>
<keyword evidence="7 10" id="KW-0067">ATP-binding</keyword>
<feature type="site" description="Interaction with substrate tRNA" evidence="10">
    <location>
        <position position="124"/>
    </location>
</feature>
<dbReference type="RefSeq" id="WP_086489370.1">
    <property type="nucleotide sequence ID" value="NZ_MSLT01000023.1"/>
</dbReference>
<dbReference type="SUPFAM" id="SSF52540">
    <property type="entry name" value="P-loop containing nucleoside triphosphate hydrolases"/>
    <property type="match status" value="1"/>
</dbReference>
<dbReference type="GO" id="GO:0005524">
    <property type="term" value="F:ATP binding"/>
    <property type="evidence" value="ECO:0007669"/>
    <property type="project" value="UniProtKB-UniRule"/>
</dbReference>
<keyword evidence="6 10" id="KW-0547">Nucleotide-binding</keyword>
<dbReference type="PANTHER" id="PTHR11088">
    <property type="entry name" value="TRNA DIMETHYLALLYLTRANSFERASE"/>
    <property type="match status" value="1"/>
</dbReference>
<dbReference type="HAMAP" id="MF_00185">
    <property type="entry name" value="IPP_trans"/>
    <property type="match status" value="1"/>
</dbReference>
<dbReference type="CDD" id="cd02019">
    <property type="entry name" value="NK"/>
    <property type="match status" value="1"/>
</dbReference>
<comment type="function">
    <text evidence="2 10 12">Catalyzes the transfer of a dimethylallyl group onto the adenine at position 37 in tRNAs that read codons beginning with uridine, leading to the formation of N6-(dimethylallyl)adenosine (i(6)A).</text>
</comment>
<evidence type="ECO:0000256" key="7">
    <source>
        <dbReference type="ARBA" id="ARBA00022840"/>
    </source>
</evidence>
<comment type="similarity">
    <text evidence="3 10 13">Belongs to the IPP transferase family.</text>
</comment>
<dbReference type="EC" id="2.5.1.75" evidence="10"/>
<evidence type="ECO:0000256" key="9">
    <source>
        <dbReference type="ARBA" id="ARBA00049563"/>
    </source>
</evidence>
<keyword evidence="8 10" id="KW-0460">Magnesium</keyword>
<protein>
    <recommendedName>
        <fullName evidence="10">tRNA dimethylallyltransferase</fullName>
        <ecNumber evidence="10">2.5.1.75</ecNumber>
    </recommendedName>
    <alternativeName>
        <fullName evidence="10">Dimethylallyl diphosphate:tRNA dimethylallyltransferase</fullName>
        <shortName evidence="10">DMAPP:tRNA dimethylallyltransferase</shortName>
        <shortName evidence="10">DMATase</shortName>
    </alternativeName>
    <alternativeName>
        <fullName evidence="10">Isopentenyl-diphosphate:tRNA isopentenyltransferase</fullName>
        <shortName evidence="10">IPP transferase</shortName>
        <shortName evidence="10">IPPT</shortName>
        <shortName evidence="10">IPTase</shortName>
    </alternativeName>
</protein>
<dbReference type="InterPro" id="IPR039657">
    <property type="entry name" value="Dimethylallyltransferase"/>
</dbReference>
<dbReference type="Gene3D" id="1.10.20.140">
    <property type="match status" value="1"/>
</dbReference>
<dbReference type="Proteomes" id="UP000194798">
    <property type="component" value="Unassembled WGS sequence"/>
</dbReference>
<gene>
    <name evidence="10" type="primary">miaA</name>
    <name evidence="14" type="ORF">TPSD3_15045</name>
</gene>
<evidence type="ECO:0000256" key="1">
    <source>
        <dbReference type="ARBA" id="ARBA00001946"/>
    </source>
</evidence>
<evidence type="ECO:0000256" key="2">
    <source>
        <dbReference type="ARBA" id="ARBA00003213"/>
    </source>
</evidence>
<proteinExistence type="inferred from homology"/>
<feature type="binding site" evidence="10">
    <location>
        <begin position="11"/>
        <end position="18"/>
    </location>
    <ligand>
        <name>ATP</name>
        <dbReference type="ChEBI" id="CHEBI:30616"/>
    </ligand>
</feature>
<feature type="region of interest" description="Interaction with substrate tRNA" evidence="10">
    <location>
        <begin position="160"/>
        <end position="164"/>
    </location>
</feature>
<dbReference type="AlphaFoldDB" id="A0A251X5J9"/>
<evidence type="ECO:0000313" key="15">
    <source>
        <dbReference type="Proteomes" id="UP000194798"/>
    </source>
</evidence>